<keyword evidence="2" id="KW-0694">RNA-binding</keyword>
<dbReference type="Proteomes" id="UP001341840">
    <property type="component" value="Unassembled WGS sequence"/>
</dbReference>
<feature type="region of interest" description="Disordered" evidence="4">
    <location>
        <begin position="415"/>
        <end position="450"/>
    </location>
</feature>
<dbReference type="PROSITE" id="PS50174">
    <property type="entry name" value="G_PATCH"/>
    <property type="match status" value="1"/>
</dbReference>
<dbReference type="PANTHER" id="PTHR13948:SF38">
    <property type="entry name" value="D111_G-PATCH DOMAIN-CONTAINING PROTEIN"/>
    <property type="match status" value="1"/>
</dbReference>
<sequence>MDWDPPPNSEKSDSVFVWDENSQLYFHASSGFYHDPNAGWYYSSRDGHYYKFEDGNYVLLDSSKDDGEETYPCKEAVPENTEQVYGNNNEDSPSLLGSEFDARKQTETVSNDPDHDLVNSVSTPTIENPPPPPSEWLEDTLIDLYLSGYKTENNAADTMTMPLETDDGYAEVNGNTCEVDDQWIPESVDANGIVDKSTVDESIAYGETYELEEGEWIPDAEDLNGIVNASTTDEGILSDEEKWRAQYGQVIESETDLVSEIPVVDMWDWEMVKGSKKDGKDMAARLVGRIVKQSAKRHPSIPSGGGKFRSAPISEVHLDLVRVKTGQVYRLRNPSARYVASLSAYDSTNPTGDWDFPKLSKRKISRPSKSDEGIALASGESLIEKDLSMLPSSVPASKEMKCKYRDRAAERRNLHGGFGVGYGQKNSEGSYIDTPSSPDATSTQEAASEALEMSFGSGSYARKLLKTMGWKEGEGLGSSTKGIVEPIQPAGNIGSAGLGWPRRNR</sequence>
<organism evidence="6 7">
    <name type="scientific">Stylosanthes scabra</name>
    <dbReference type="NCBI Taxonomy" id="79078"/>
    <lineage>
        <taxon>Eukaryota</taxon>
        <taxon>Viridiplantae</taxon>
        <taxon>Streptophyta</taxon>
        <taxon>Embryophyta</taxon>
        <taxon>Tracheophyta</taxon>
        <taxon>Spermatophyta</taxon>
        <taxon>Magnoliopsida</taxon>
        <taxon>eudicotyledons</taxon>
        <taxon>Gunneridae</taxon>
        <taxon>Pentapetalae</taxon>
        <taxon>rosids</taxon>
        <taxon>fabids</taxon>
        <taxon>Fabales</taxon>
        <taxon>Fabaceae</taxon>
        <taxon>Papilionoideae</taxon>
        <taxon>50 kb inversion clade</taxon>
        <taxon>dalbergioids sensu lato</taxon>
        <taxon>Dalbergieae</taxon>
        <taxon>Pterocarpus clade</taxon>
        <taxon>Stylosanthes</taxon>
    </lineage>
</organism>
<dbReference type="InterPro" id="IPR000467">
    <property type="entry name" value="G_patch_dom"/>
</dbReference>
<evidence type="ECO:0000256" key="2">
    <source>
        <dbReference type="ARBA" id="ARBA00022884"/>
    </source>
</evidence>
<evidence type="ECO:0000256" key="4">
    <source>
        <dbReference type="SAM" id="MobiDB-lite"/>
    </source>
</evidence>
<feature type="compositionally biased region" description="Polar residues" evidence="4">
    <location>
        <begin position="424"/>
        <end position="446"/>
    </location>
</feature>
<evidence type="ECO:0000313" key="7">
    <source>
        <dbReference type="Proteomes" id="UP001341840"/>
    </source>
</evidence>
<dbReference type="Pfam" id="PF01585">
    <property type="entry name" value="G-patch"/>
    <property type="match status" value="1"/>
</dbReference>
<gene>
    <name evidence="6" type="ORF">PIB30_076906</name>
</gene>
<feature type="domain" description="G-patch" evidence="5">
    <location>
        <begin position="457"/>
        <end position="503"/>
    </location>
</feature>
<dbReference type="SMART" id="SM00443">
    <property type="entry name" value="G_patch"/>
    <property type="match status" value="1"/>
</dbReference>
<comment type="caution">
    <text evidence="6">The sequence shown here is derived from an EMBL/GenBank/DDBJ whole genome shotgun (WGS) entry which is preliminary data.</text>
</comment>
<dbReference type="Pfam" id="PF17780">
    <property type="entry name" value="OCRE"/>
    <property type="match status" value="1"/>
</dbReference>
<protein>
    <recommendedName>
        <fullName evidence="5">G-patch domain-containing protein</fullName>
    </recommendedName>
</protein>
<dbReference type="InterPro" id="IPR041591">
    <property type="entry name" value="OCRE"/>
</dbReference>
<feature type="region of interest" description="Disordered" evidence="4">
    <location>
        <begin position="475"/>
        <end position="505"/>
    </location>
</feature>
<accession>A0ABU6YNM3</accession>
<evidence type="ECO:0000259" key="5">
    <source>
        <dbReference type="PROSITE" id="PS50174"/>
    </source>
</evidence>
<evidence type="ECO:0000256" key="3">
    <source>
        <dbReference type="ARBA" id="ARBA00023242"/>
    </source>
</evidence>
<reference evidence="6 7" key="1">
    <citation type="journal article" date="2023" name="Plants (Basel)">
        <title>Bridging the Gap: Combining Genomics and Transcriptomics Approaches to Understand Stylosanthes scabra, an Orphan Legume from the Brazilian Caatinga.</title>
        <authorList>
            <person name="Ferreira-Neto J.R.C."/>
            <person name="da Silva M.D."/>
            <person name="Binneck E."/>
            <person name="de Melo N.F."/>
            <person name="da Silva R.H."/>
            <person name="de Melo A.L.T.M."/>
            <person name="Pandolfi V."/>
            <person name="Bustamante F.O."/>
            <person name="Brasileiro-Vidal A.C."/>
            <person name="Benko-Iseppon A.M."/>
        </authorList>
    </citation>
    <scope>NUCLEOTIDE SEQUENCE [LARGE SCALE GENOMIC DNA]</scope>
    <source>
        <tissue evidence="6">Leaves</tissue>
    </source>
</reference>
<proteinExistence type="predicted"/>
<keyword evidence="7" id="KW-1185">Reference proteome</keyword>
<dbReference type="EMBL" id="JASCZI010242675">
    <property type="protein sequence ID" value="MED6211789.1"/>
    <property type="molecule type" value="Genomic_DNA"/>
</dbReference>
<name>A0ABU6YNM3_9FABA</name>
<feature type="region of interest" description="Disordered" evidence="4">
    <location>
        <begin position="76"/>
        <end position="97"/>
    </location>
</feature>
<dbReference type="CDD" id="cd16074">
    <property type="entry name" value="OCRE"/>
    <property type="match status" value="1"/>
</dbReference>
<dbReference type="PANTHER" id="PTHR13948">
    <property type="entry name" value="RNA-BINDING PROTEIN"/>
    <property type="match status" value="1"/>
</dbReference>
<comment type="subcellular location">
    <subcellularLocation>
        <location evidence="1">Nucleus</location>
    </subcellularLocation>
</comment>
<keyword evidence="3" id="KW-0539">Nucleus</keyword>
<evidence type="ECO:0000256" key="1">
    <source>
        <dbReference type="ARBA" id="ARBA00004123"/>
    </source>
</evidence>
<feature type="compositionally biased region" description="Polar residues" evidence="4">
    <location>
        <begin position="80"/>
        <end position="92"/>
    </location>
</feature>
<evidence type="ECO:0000313" key="6">
    <source>
        <dbReference type="EMBL" id="MED6211789.1"/>
    </source>
</evidence>